<reference evidence="2 3" key="1">
    <citation type="journal article" date="2015" name="Biotechnol. Biofuels">
        <title>Enhanced degradation of softwood versus hardwood by the white-rot fungus Pycnoporus coccineus.</title>
        <authorList>
            <person name="Couturier M."/>
            <person name="Navarro D."/>
            <person name="Chevret D."/>
            <person name="Henrissat B."/>
            <person name="Piumi F."/>
            <person name="Ruiz-Duenas F.J."/>
            <person name="Martinez A.T."/>
            <person name="Grigoriev I.V."/>
            <person name="Riley R."/>
            <person name="Lipzen A."/>
            <person name="Berrin J.G."/>
            <person name="Master E.R."/>
            <person name="Rosso M.N."/>
        </authorList>
    </citation>
    <scope>NUCLEOTIDE SEQUENCE [LARGE SCALE GENOMIC DNA]</scope>
    <source>
        <strain evidence="2 3">BRFM310</strain>
    </source>
</reference>
<proteinExistence type="predicted"/>
<protein>
    <submittedName>
        <fullName evidence="2">Uncharacterized protein</fullName>
    </submittedName>
</protein>
<organism evidence="2 3">
    <name type="scientific">Trametes coccinea (strain BRFM310)</name>
    <name type="common">Pycnoporus coccineus</name>
    <dbReference type="NCBI Taxonomy" id="1353009"/>
    <lineage>
        <taxon>Eukaryota</taxon>
        <taxon>Fungi</taxon>
        <taxon>Dikarya</taxon>
        <taxon>Basidiomycota</taxon>
        <taxon>Agaricomycotina</taxon>
        <taxon>Agaricomycetes</taxon>
        <taxon>Polyporales</taxon>
        <taxon>Polyporaceae</taxon>
        <taxon>Trametes</taxon>
    </lineage>
</organism>
<accession>A0A1Y2ISL9</accession>
<sequence length="128" mass="14460">MYSATLKTKQQQQQQQHQPEQIAMAHLQPGRRTATHRRRRRPTTPDCRRPRPPAVVQCTPSAARPHLNVRKERAATKHTHEADKTRPSETPSSAPQIHHRVAARPPGPATAQLSSQPHSPRAPHRLHP</sequence>
<feature type="compositionally biased region" description="Basic and acidic residues" evidence="1">
    <location>
        <begin position="69"/>
        <end position="87"/>
    </location>
</feature>
<dbReference type="AlphaFoldDB" id="A0A1Y2ISL9"/>
<evidence type="ECO:0000313" key="2">
    <source>
        <dbReference type="EMBL" id="OSD04116.1"/>
    </source>
</evidence>
<keyword evidence="3" id="KW-1185">Reference proteome</keyword>
<name>A0A1Y2ISL9_TRAC3</name>
<feature type="compositionally biased region" description="Basic residues" evidence="1">
    <location>
        <begin position="33"/>
        <end position="42"/>
    </location>
</feature>
<feature type="compositionally biased region" description="Low complexity" evidence="1">
    <location>
        <begin position="10"/>
        <end position="21"/>
    </location>
</feature>
<evidence type="ECO:0000256" key="1">
    <source>
        <dbReference type="SAM" id="MobiDB-lite"/>
    </source>
</evidence>
<evidence type="ECO:0000313" key="3">
    <source>
        <dbReference type="Proteomes" id="UP000193067"/>
    </source>
</evidence>
<dbReference type="Proteomes" id="UP000193067">
    <property type="component" value="Unassembled WGS sequence"/>
</dbReference>
<gene>
    <name evidence="2" type="ORF">PYCCODRAFT_177331</name>
</gene>
<dbReference type="EMBL" id="KZ084098">
    <property type="protein sequence ID" value="OSD04116.1"/>
    <property type="molecule type" value="Genomic_DNA"/>
</dbReference>
<feature type="region of interest" description="Disordered" evidence="1">
    <location>
        <begin position="1"/>
        <end position="128"/>
    </location>
</feature>